<evidence type="ECO:0000256" key="7">
    <source>
        <dbReference type="ARBA" id="ARBA00023180"/>
    </source>
</evidence>
<evidence type="ECO:0000313" key="13">
    <source>
        <dbReference type="Proteomes" id="UP000001307"/>
    </source>
</evidence>
<feature type="domain" description="EGF-like" evidence="10">
    <location>
        <begin position="1213"/>
        <end position="1255"/>
    </location>
</feature>
<keyword evidence="4" id="KW-0732">Signal</keyword>
<dbReference type="CDD" id="cd00054">
    <property type="entry name" value="EGF_CA"/>
    <property type="match status" value="7"/>
</dbReference>
<feature type="domain" description="EGF-like" evidence="10">
    <location>
        <begin position="1258"/>
        <end position="1299"/>
    </location>
</feature>
<evidence type="ECO:0000256" key="9">
    <source>
        <dbReference type="PROSITE-ProRule" id="PRU00121"/>
    </source>
</evidence>
<sequence length="1983" mass="215756">MKCKENTVDYLQENCYPKECMPRLCGSPAYLDHNGTIDYADPNAQQICLTDNSNYKGNLTKWKEGPHRLINKGMGQRLYDGEPEEYPITPYNLCMYGFRDTDDSADGINCADIDECDELANDCTNSPPTYYEYFNCPVYEETFETNFCRNPDNEPGGPWCYTTDPDRRWEYCGIPTCDDLIQCVNTFGSYTTVCRHGYEKVDDSVEDPDAIVCQDIDECALAIHACGTAAKCINTIGSFECSIECDAGLNPCDGVTTKCHPQFCEDIDECTTVVVADQHLCHVTSTCVNTVGSYNCHCADEASIAVCVDIDECSDDPNRCDPNSNNDFTNTYDSNLLNPTICQNTPGSFVCDCDDGFAASTLCTNYDGSFGCGCSSCDACPSTIQHSECVQSIQSSTRWETVYKHECRCKEGFKLVNGACEDIDECTSSAVSQCDMDYTLSATTRNTRSTFKEIVESKRLEDRSPSNHGSMCFNKKNPDIVLKCPTGSEIEIKSALFGRTDSQACCYSKKGCGKCSEAENLDIFAGLSDSCNGKEDCVFSTNGLPERCSNDVKPYIDATWDCVKFTEQARGLSIPENVEAVTFYTEVCVNTIGSFKCMCAEGYHWDENTQACIDIDECSMISCLCTQDPVNQPTPSGECNCPSGYDDDSLGCIDINECASDGHICTGVDGPMECYNTEGSYECRCPSGYDYDASLNLCIDIHECNLGTHLCHDNGDCDNTAGGYNCACKTGFLDPDDDTKCIDINECSTDDGGCGTVQVDPNDAALFLDRKCHNTVGSYSCCCPEGYRRDNSIDAKENQCIDINECLEGLYVCDPFATCTNTFGSYECECIHCECDIGLIPTTDENNNTICDDTNECTDGVIAQPCNNNEECYNTAGSYTCICETGYKYDSSSESCLDINECEDVDFPHSCHDRADCTNNLGSYECECPPGTTVFGNGKVCFNETELPCALKCDVCGDNTLCAVNETIGQGECQCLPGFEDFSHCGMLANVGSWPVDLECLDINECDEQPPVICPLPNDLCVNTVSSVTCECDTGYFRNALAECEDINECEDETHLCDNNADCVNCDGDYNCVCRNGYAPDGSGVCIDINECADKALHGCDSLAICENKQGSHTCTCETGWQGDGKFCHEICPPDCGEFGYCFINATSRETSCKCYDGFKMVDDECLDINECEDSTLNDCDSQPGECVNTVGAYLCECPKGYEFQPSTGLCVDVNECDDDLHRCDVNADCVNTEGSYECECVQNAQIGFYLDNGLCLDINECADDTHLCDIEVGICENNVGSYDCECPAGHFGNGRKCTKVCPPCAGNAFCVYDNSNNPFCECPSGTTGDPLVDCLDINECEDDNNHVCDDKSPVEICANTYGSYTCECPDGYERNNSTGLCDDVDECDLEFDNCDPNANCTNTIGSWECECNTGYHGGSDPVECEDIDECEDLTNCAESICVNTIGSFNCDCPEGFILLRDNCININECVVSNDLCHIDADCVDNTGSYDCRCKTGFVGNVTQECLDINECDSNFICGTVAECVNVAGSYICNCPDGYENVDGVCIDVNECAYSPCDPVAICANSGGSFSCFCPPGYTGDGTCCICEDVNECTEDINLCHDVAICTNLDGEYSCKCPPGYDGDGYFCYEKSVKATFDEFLCKCANGFVDNNGVCEDVNECLESVCGDLFVCSFVCTCKTGYSGSGIACTKDPACGVIDLCDPRTEGNGYTECQPSVAICEPSCLNGEICILAEGVSDGVCTCADGYELINGICTDINECSTIGCTDNMDCMNLEGSYQCLCASGYYGTGETCCDTDECGDELDECDENAICRNTEGSYECFCKEGYEVAGSDPLECEDIDECTEETHRCDINGICLNTDGSFVCDGCIDPFFGTGYQVETCEDINECDVDPTICGENIACCNLYGSFVCVCPCGYEYVEETQSCIDIDECATGDHACDESQNCFNQDGYHECACRPEDCGVVLANKRIEMRLPCVKPEPYQP</sequence>
<dbReference type="FunFam" id="2.10.25.10:FF:000005">
    <property type="entry name" value="Fibrillin 2"/>
    <property type="match status" value="2"/>
</dbReference>
<dbReference type="SMART" id="SM00181">
    <property type="entry name" value="EGF"/>
    <property type="match status" value="33"/>
</dbReference>
<dbReference type="PANTHER" id="PTHR24034:SF89">
    <property type="entry name" value="COMPLEMENT COMPONENT C1Q RECEPTOR"/>
    <property type="match status" value="1"/>
</dbReference>
<proteinExistence type="predicted"/>
<comment type="caution">
    <text evidence="8">Lacks conserved residue(s) required for the propagation of feature annotation.</text>
</comment>
<dbReference type="PROSITE" id="PS00021">
    <property type="entry name" value="KRINGLE_1"/>
    <property type="match status" value="1"/>
</dbReference>
<dbReference type="GO" id="GO:0005576">
    <property type="term" value="C:extracellular region"/>
    <property type="evidence" value="ECO:0007669"/>
    <property type="project" value="UniProtKB-SubCell"/>
</dbReference>
<keyword evidence="9" id="KW-0420">Kringle</keyword>
<feature type="domain" description="EGF-like" evidence="10">
    <location>
        <begin position="1427"/>
        <end position="1465"/>
    </location>
</feature>
<dbReference type="GO" id="GO:0005509">
    <property type="term" value="F:calcium ion binding"/>
    <property type="evidence" value="ECO:0007669"/>
    <property type="project" value="InterPro"/>
</dbReference>
<reference evidence="12" key="1">
    <citation type="journal article" date="2010" name="Science">
        <title>Plasticity of animal genome architecture unmasked by rapid evolution of a pelagic tunicate.</title>
        <authorList>
            <person name="Denoeud F."/>
            <person name="Henriet S."/>
            <person name="Mungpakdee S."/>
            <person name="Aury J.M."/>
            <person name="Da Silva C."/>
            <person name="Brinkmann H."/>
            <person name="Mikhaleva J."/>
            <person name="Olsen L.C."/>
            <person name="Jubin C."/>
            <person name="Canestro C."/>
            <person name="Bouquet J.M."/>
            <person name="Danks G."/>
            <person name="Poulain J."/>
            <person name="Campsteijn C."/>
            <person name="Adamski M."/>
            <person name="Cross I."/>
            <person name="Yadetie F."/>
            <person name="Muffato M."/>
            <person name="Louis A."/>
            <person name="Butcher S."/>
            <person name="Tsagkogeorga G."/>
            <person name="Konrad A."/>
            <person name="Singh S."/>
            <person name="Jensen M.F."/>
            <person name="Cong E.H."/>
            <person name="Eikeseth-Otteraa H."/>
            <person name="Noel B."/>
            <person name="Anthouard V."/>
            <person name="Porcel B.M."/>
            <person name="Kachouri-Lafond R."/>
            <person name="Nishino A."/>
            <person name="Ugolini M."/>
            <person name="Chourrout P."/>
            <person name="Nishida H."/>
            <person name="Aasland R."/>
            <person name="Huzurbazar S."/>
            <person name="Westhof E."/>
            <person name="Delsuc F."/>
            <person name="Lehrach H."/>
            <person name="Reinhardt R."/>
            <person name="Weissenbach J."/>
            <person name="Roy S.W."/>
            <person name="Artiguenave F."/>
            <person name="Postlethwait J.H."/>
            <person name="Manak J.R."/>
            <person name="Thompson E.M."/>
            <person name="Jaillon O."/>
            <person name="Du Pasquier L."/>
            <person name="Boudinot P."/>
            <person name="Liberles D.A."/>
            <person name="Volff J.N."/>
            <person name="Philippe H."/>
            <person name="Lenhard B."/>
            <person name="Roest Crollius H."/>
            <person name="Wincker P."/>
            <person name="Chourrout D."/>
        </authorList>
    </citation>
    <scope>NUCLEOTIDE SEQUENCE [LARGE SCALE GENOMIC DNA]</scope>
</reference>
<keyword evidence="5" id="KW-0677">Repeat</keyword>
<feature type="domain" description="EGF-like" evidence="10">
    <location>
        <begin position="1046"/>
        <end position="1084"/>
    </location>
</feature>
<evidence type="ECO:0000256" key="6">
    <source>
        <dbReference type="ARBA" id="ARBA00023157"/>
    </source>
</evidence>
<dbReference type="InterPro" id="IPR000152">
    <property type="entry name" value="EGF-type_Asp/Asn_hydroxyl_site"/>
</dbReference>
<feature type="domain" description="EGF-like" evidence="10">
    <location>
        <begin position="898"/>
        <end position="942"/>
    </location>
</feature>
<feature type="domain" description="EGF-like" evidence="10">
    <location>
        <begin position="1088"/>
        <end position="1129"/>
    </location>
</feature>
<keyword evidence="3 8" id="KW-0245">EGF-like domain</keyword>
<feature type="domain" description="EGF-like" evidence="10">
    <location>
        <begin position="654"/>
        <end position="695"/>
    </location>
</feature>
<dbReference type="SUPFAM" id="SSF57440">
    <property type="entry name" value="Kringle-like"/>
    <property type="match status" value="1"/>
</dbReference>
<keyword evidence="6 8" id="KW-1015">Disulfide bond</keyword>
<evidence type="ECO:0000259" key="10">
    <source>
        <dbReference type="PROSITE" id="PS50026"/>
    </source>
</evidence>
<dbReference type="Pfam" id="PF12947">
    <property type="entry name" value="EGF_3"/>
    <property type="match status" value="2"/>
</dbReference>
<feature type="domain" description="EGF-like" evidence="10">
    <location>
        <begin position="700"/>
        <end position="738"/>
    </location>
</feature>
<dbReference type="SMART" id="SM00179">
    <property type="entry name" value="EGF_CA"/>
    <property type="match status" value="29"/>
</dbReference>
<dbReference type="InterPro" id="IPR050751">
    <property type="entry name" value="ECM_structural_protein"/>
</dbReference>
<evidence type="ECO:0000256" key="4">
    <source>
        <dbReference type="ARBA" id="ARBA00022729"/>
    </source>
</evidence>
<evidence type="ECO:0008006" key="14">
    <source>
        <dbReference type="Google" id="ProtNLM"/>
    </source>
</evidence>
<keyword evidence="13" id="KW-1185">Reference proteome</keyword>
<feature type="disulfide bond" evidence="8">
    <location>
        <begin position="298"/>
        <end position="307"/>
    </location>
</feature>
<keyword evidence="2" id="KW-0964">Secreted</keyword>
<gene>
    <name evidence="12" type="ORF">GSOID_T00016034001</name>
</gene>
<dbReference type="SUPFAM" id="SSF57196">
    <property type="entry name" value="EGF/Laminin"/>
    <property type="match status" value="4"/>
</dbReference>
<dbReference type="EMBL" id="FN653021">
    <property type="protein sequence ID" value="CBY23583.1"/>
    <property type="molecule type" value="Genomic_DNA"/>
</dbReference>
<dbReference type="InterPro" id="IPR049883">
    <property type="entry name" value="NOTCH1_EGF-like"/>
</dbReference>
<dbReference type="SMART" id="SM00130">
    <property type="entry name" value="KR"/>
    <property type="match status" value="1"/>
</dbReference>
<feature type="domain" description="EGF-like" evidence="10">
    <location>
        <begin position="1716"/>
        <end position="1755"/>
    </location>
</feature>
<dbReference type="PROSITE" id="PS50070">
    <property type="entry name" value="KRINGLE_2"/>
    <property type="match status" value="1"/>
</dbReference>
<dbReference type="PROSITE" id="PS01186">
    <property type="entry name" value="EGF_2"/>
    <property type="match status" value="9"/>
</dbReference>
<dbReference type="InterPro" id="IPR013806">
    <property type="entry name" value="Kringle-like"/>
</dbReference>
<dbReference type="InterPro" id="IPR024731">
    <property type="entry name" value="NELL2-like_EGF"/>
</dbReference>
<dbReference type="InterPro" id="IPR000742">
    <property type="entry name" value="EGF"/>
</dbReference>
<feature type="domain" description="EGF-like" evidence="10">
    <location>
        <begin position="266"/>
        <end position="308"/>
    </location>
</feature>
<evidence type="ECO:0000313" key="12">
    <source>
        <dbReference type="EMBL" id="CBY23583.1"/>
    </source>
</evidence>
<feature type="domain" description="EGF-like" evidence="10">
    <location>
        <begin position="1795"/>
        <end position="1833"/>
    </location>
</feature>
<evidence type="ECO:0000256" key="8">
    <source>
        <dbReference type="PROSITE-ProRule" id="PRU00076"/>
    </source>
</evidence>
<feature type="domain" description="Kringle" evidence="11">
    <location>
        <begin position="104"/>
        <end position="177"/>
    </location>
</feature>
<dbReference type="FunFam" id="2.10.25.10:FF:000038">
    <property type="entry name" value="Fibrillin 2"/>
    <property type="match status" value="9"/>
</dbReference>
<feature type="domain" description="EGF-like" evidence="10">
    <location>
        <begin position="1589"/>
        <end position="1629"/>
    </location>
</feature>
<name>E4X1A3_OIKDI</name>
<accession>E4X1A3</accession>
<feature type="domain" description="EGF-like" evidence="10">
    <location>
        <begin position="1384"/>
        <end position="1426"/>
    </location>
</feature>
<dbReference type="FunFam" id="2.10.25.10:FF:000014">
    <property type="entry name" value="Latent-transforming growth factor beta-binding protein 3"/>
    <property type="match status" value="1"/>
</dbReference>
<dbReference type="Gene3D" id="2.10.25.10">
    <property type="entry name" value="Laminin"/>
    <property type="match status" value="27"/>
</dbReference>
<dbReference type="Gene3D" id="2.90.20.10">
    <property type="entry name" value="Plasmodium vivax P25 domain"/>
    <property type="match status" value="1"/>
</dbReference>
<feature type="domain" description="EGF-like" evidence="10">
    <location>
        <begin position="1168"/>
        <end position="1208"/>
    </location>
</feature>
<dbReference type="OrthoDB" id="5819564at2759"/>
<feature type="domain" description="EGF-like" evidence="10">
    <location>
        <begin position="1548"/>
        <end position="1581"/>
    </location>
</feature>
<evidence type="ECO:0000256" key="1">
    <source>
        <dbReference type="ARBA" id="ARBA00004613"/>
    </source>
</evidence>
<feature type="domain" description="EGF-like" evidence="10">
    <location>
        <begin position="1466"/>
        <end position="1507"/>
    </location>
</feature>
<evidence type="ECO:0000256" key="3">
    <source>
        <dbReference type="ARBA" id="ARBA00022536"/>
    </source>
</evidence>
<feature type="disulfide bond" evidence="8">
    <location>
        <begin position="1720"/>
        <end position="1730"/>
    </location>
</feature>
<dbReference type="SUPFAM" id="SSF57184">
    <property type="entry name" value="Growth factor receptor domain"/>
    <property type="match status" value="8"/>
</dbReference>
<dbReference type="InterPro" id="IPR009030">
    <property type="entry name" value="Growth_fac_rcpt_cys_sf"/>
</dbReference>
<evidence type="ECO:0000259" key="11">
    <source>
        <dbReference type="PROSITE" id="PS50070"/>
    </source>
</evidence>
<feature type="domain" description="EGF-like" evidence="10">
    <location>
        <begin position="853"/>
        <end position="893"/>
    </location>
</feature>
<dbReference type="PROSITE" id="PS00010">
    <property type="entry name" value="ASX_HYDROXYL"/>
    <property type="match status" value="18"/>
</dbReference>
<feature type="domain" description="EGF-like" evidence="10">
    <location>
        <begin position="1756"/>
        <end position="1791"/>
    </location>
</feature>
<dbReference type="Pfam" id="PF07645">
    <property type="entry name" value="EGF_CA"/>
    <property type="match status" value="27"/>
</dbReference>
<dbReference type="InterPro" id="IPR018056">
    <property type="entry name" value="Kringle_CS"/>
</dbReference>
<comment type="subcellular location">
    <subcellularLocation>
        <location evidence="1">Secreted</location>
    </subcellularLocation>
</comment>
<dbReference type="InterPro" id="IPR018097">
    <property type="entry name" value="EGF_Ca-bd_CS"/>
</dbReference>
<dbReference type="PROSITE" id="PS01187">
    <property type="entry name" value="EGF_CA"/>
    <property type="match status" value="7"/>
</dbReference>
<dbReference type="CDD" id="cd22823">
    <property type="entry name" value="Gal_Rha_Lectin"/>
    <property type="match status" value="1"/>
</dbReference>
<feature type="disulfide bond" evidence="8">
    <location>
        <begin position="1724"/>
        <end position="1741"/>
    </location>
</feature>
<feature type="domain" description="EGF-like" evidence="10">
    <location>
        <begin position="1508"/>
        <end position="1547"/>
    </location>
</feature>
<organism evidence="12">
    <name type="scientific">Oikopleura dioica</name>
    <name type="common">Tunicate</name>
    <dbReference type="NCBI Taxonomy" id="34765"/>
    <lineage>
        <taxon>Eukaryota</taxon>
        <taxon>Metazoa</taxon>
        <taxon>Chordata</taxon>
        <taxon>Tunicata</taxon>
        <taxon>Appendicularia</taxon>
        <taxon>Copelata</taxon>
        <taxon>Oikopleuridae</taxon>
        <taxon>Oikopleura</taxon>
    </lineage>
</organism>
<dbReference type="PANTHER" id="PTHR24034">
    <property type="entry name" value="EGF-LIKE DOMAIN-CONTAINING PROTEIN"/>
    <property type="match status" value="1"/>
</dbReference>
<dbReference type="Proteomes" id="UP000001307">
    <property type="component" value="Unassembled WGS sequence"/>
</dbReference>
<dbReference type="InParanoid" id="E4X1A3"/>
<evidence type="ECO:0000256" key="5">
    <source>
        <dbReference type="ARBA" id="ARBA00022737"/>
    </source>
</evidence>
<protein>
    <recommendedName>
        <fullName evidence="14">Fibrillin-2</fullName>
    </recommendedName>
</protein>
<keyword evidence="7" id="KW-0325">Glycoprotein</keyword>
<dbReference type="PROSITE" id="PS50026">
    <property type="entry name" value="EGF_3"/>
    <property type="match status" value="19"/>
</dbReference>
<dbReference type="InterPro" id="IPR000001">
    <property type="entry name" value="Kringle"/>
</dbReference>
<evidence type="ECO:0000256" key="2">
    <source>
        <dbReference type="ARBA" id="ARBA00022525"/>
    </source>
</evidence>
<dbReference type="InterPro" id="IPR001881">
    <property type="entry name" value="EGF-like_Ca-bd_dom"/>
</dbReference>